<evidence type="ECO:0000313" key="4">
    <source>
        <dbReference type="Proteomes" id="UP000253872"/>
    </source>
</evidence>
<dbReference type="RefSeq" id="WP_111403450.1">
    <property type="nucleotide sequence ID" value="NZ_QEPN01000006.1"/>
</dbReference>
<feature type="domain" description="Polyvalent protein metallopeptidase" evidence="2">
    <location>
        <begin position="164"/>
        <end position="286"/>
    </location>
</feature>
<proteinExistence type="predicted"/>
<comment type="caution">
    <text evidence="3">The sequence shown here is derived from an EMBL/GenBank/DDBJ whole genome shotgun (WGS) entry which is preliminary data.</text>
</comment>
<feature type="domain" description="N-terminal" evidence="1">
    <location>
        <begin position="8"/>
        <end position="133"/>
    </location>
</feature>
<dbReference type="Pfam" id="PF18818">
    <property type="entry name" value="MPTase-PolyVal"/>
    <property type="match status" value="1"/>
</dbReference>
<dbReference type="GO" id="GO:0003697">
    <property type="term" value="F:single-stranded DNA binding"/>
    <property type="evidence" value="ECO:0007669"/>
    <property type="project" value="InterPro"/>
</dbReference>
<accession>A0A369YH43</accession>
<dbReference type="EMBL" id="QEPN01000006">
    <property type="protein sequence ID" value="RDE70908.1"/>
    <property type="molecule type" value="Genomic_DNA"/>
</dbReference>
<reference evidence="3 4" key="1">
    <citation type="submission" date="2018-05" db="EMBL/GenBank/DDBJ databases">
        <title>Draft Genome Sequences for a Diverse set of 7 Haemophilus Species.</title>
        <authorList>
            <person name="Nichols M."/>
            <person name="Topaz N."/>
            <person name="Wang X."/>
            <person name="Wang X."/>
            <person name="Boxrud D."/>
        </authorList>
    </citation>
    <scope>NUCLEOTIDE SEQUENCE [LARGE SCALE GENOMIC DNA]</scope>
    <source>
        <strain evidence="3 4">C2002001239</strain>
    </source>
</reference>
<dbReference type="Proteomes" id="UP000253872">
    <property type="component" value="Unassembled WGS sequence"/>
</dbReference>
<dbReference type="PIRSF" id="PIRSF037112">
    <property type="entry name" value="Antirestriction_ArdC"/>
    <property type="match status" value="1"/>
</dbReference>
<evidence type="ECO:0000259" key="2">
    <source>
        <dbReference type="Pfam" id="PF18818"/>
    </source>
</evidence>
<evidence type="ECO:0000313" key="3">
    <source>
        <dbReference type="EMBL" id="RDE70908.1"/>
    </source>
</evidence>
<dbReference type="InterPro" id="IPR017113">
    <property type="entry name" value="Antirestriction_ArdC"/>
</dbReference>
<organism evidence="3 4">
    <name type="scientific">Haemophilus sputorum</name>
    <dbReference type="NCBI Taxonomy" id="1078480"/>
    <lineage>
        <taxon>Bacteria</taxon>
        <taxon>Pseudomonadati</taxon>
        <taxon>Pseudomonadota</taxon>
        <taxon>Gammaproteobacteria</taxon>
        <taxon>Pasteurellales</taxon>
        <taxon>Pasteurellaceae</taxon>
        <taxon>Haemophilus</taxon>
    </lineage>
</organism>
<dbReference type="Pfam" id="PF08401">
    <property type="entry name" value="ArdcN"/>
    <property type="match status" value="1"/>
</dbReference>
<gene>
    <name evidence="3" type="ORF">DPV93_07825</name>
</gene>
<protein>
    <submittedName>
        <fullName evidence="3">DUF1738 domain-containing protein</fullName>
    </submittedName>
</protein>
<dbReference type="InterPro" id="IPR041459">
    <property type="entry name" value="MPTase-PolyVal"/>
</dbReference>
<evidence type="ECO:0000259" key="1">
    <source>
        <dbReference type="Pfam" id="PF08401"/>
    </source>
</evidence>
<dbReference type="AlphaFoldDB" id="A0A369YH43"/>
<dbReference type="InterPro" id="IPR013610">
    <property type="entry name" value="ArdC_N"/>
</dbReference>
<name>A0A369YH43_9PAST</name>
<sequence>MKSQPKSKDLYQQITDKIVASLEEGVLPWQKPWSVKALPVPCNGESGRHYSGINLLLLWLSSIEKNFTQRKWVTFQGANHLGGQVRAGEKSTLIIFYKQNLIEEKDDSGAVVLDENGEAKMKTSVLIRGHHVFNIEQCEGLEAHYEVFEETQSSNEARPELDVLPAKMGLPLYNRVQNKACYIPSKDCILMPTMTQFESIQGYYATLLHECGHATGHKSRLKRDAIVNGVKFGSPKYAFEELIAELTSAFTCAEFGICNISQNAAYLDSWIKTLKADKKAIFKASSKAREATDYIMQAFNQVDVKLAA</sequence>